<dbReference type="InterPro" id="IPR036188">
    <property type="entry name" value="FAD/NAD-bd_sf"/>
</dbReference>
<keyword evidence="4" id="KW-0274">FAD</keyword>
<organism evidence="8 9">
    <name type="scientific">Anthostomella pinea</name>
    <dbReference type="NCBI Taxonomy" id="933095"/>
    <lineage>
        <taxon>Eukaryota</taxon>
        <taxon>Fungi</taxon>
        <taxon>Dikarya</taxon>
        <taxon>Ascomycota</taxon>
        <taxon>Pezizomycotina</taxon>
        <taxon>Sordariomycetes</taxon>
        <taxon>Xylariomycetidae</taxon>
        <taxon>Xylariales</taxon>
        <taxon>Xylariaceae</taxon>
        <taxon>Anthostomella</taxon>
    </lineage>
</organism>
<dbReference type="Pfam" id="PF13450">
    <property type="entry name" value="NAD_binding_8"/>
    <property type="match status" value="1"/>
</dbReference>
<keyword evidence="3" id="KW-0285">Flavoprotein</keyword>
<dbReference type="PANTHER" id="PTHR47178">
    <property type="entry name" value="MONOOXYGENASE, FAD-BINDING"/>
    <property type="match status" value="1"/>
</dbReference>
<dbReference type="AlphaFoldDB" id="A0AAI8VP39"/>
<name>A0AAI8VP39_9PEZI</name>
<evidence type="ECO:0000313" key="9">
    <source>
        <dbReference type="Proteomes" id="UP001295740"/>
    </source>
</evidence>
<dbReference type="Pfam" id="PF01494">
    <property type="entry name" value="FAD_binding_3"/>
    <property type="match status" value="1"/>
</dbReference>
<evidence type="ECO:0000256" key="6">
    <source>
        <dbReference type="ARBA" id="ARBA00023033"/>
    </source>
</evidence>
<comment type="cofactor">
    <cofactor evidence="1">
        <name>FAD</name>
        <dbReference type="ChEBI" id="CHEBI:57692"/>
    </cofactor>
</comment>
<reference evidence="8" key="1">
    <citation type="submission" date="2023-10" db="EMBL/GenBank/DDBJ databases">
        <authorList>
            <person name="Hackl T."/>
        </authorList>
    </citation>
    <scope>NUCLEOTIDE SEQUENCE</scope>
</reference>
<keyword evidence="5" id="KW-0560">Oxidoreductase</keyword>
<dbReference type="EMBL" id="CAUWAG010000010">
    <property type="protein sequence ID" value="CAJ2507870.1"/>
    <property type="molecule type" value="Genomic_DNA"/>
</dbReference>
<dbReference type="SUPFAM" id="SSF51905">
    <property type="entry name" value="FAD/NAD(P)-binding domain"/>
    <property type="match status" value="1"/>
</dbReference>
<dbReference type="PANTHER" id="PTHR47178:SF1">
    <property type="entry name" value="FAD-BINDING DOMAIN-CONTAINING PROTEIN-RELATED"/>
    <property type="match status" value="1"/>
</dbReference>
<evidence type="ECO:0000256" key="1">
    <source>
        <dbReference type="ARBA" id="ARBA00001974"/>
    </source>
</evidence>
<evidence type="ECO:0000256" key="5">
    <source>
        <dbReference type="ARBA" id="ARBA00023002"/>
    </source>
</evidence>
<dbReference type="Gene3D" id="3.50.50.60">
    <property type="entry name" value="FAD/NAD(P)-binding domain"/>
    <property type="match status" value="1"/>
</dbReference>
<comment type="caution">
    <text evidence="8">The sequence shown here is derived from an EMBL/GenBank/DDBJ whole genome shotgun (WGS) entry which is preliminary data.</text>
</comment>
<evidence type="ECO:0000256" key="4">
    <source>
        <dbReference type="ARBA" id="ARBA00022827"/>
    </source>
</evidence>
<dbReference type="GO" id="GO:0004497">
    <property type="term" value="F:monooxygenase activity"/>
    <property type="evidence" value="ECO:0007669"/>
    <property type="project" value="UniProtKB-KW"/>
</dbReference>
<protein>
    <submittedName>
        <fullName evidence="8">Uu.00g090560.m01.CDS01</fullName>
    </submittedName>
</protein>
<evidence type="ECO:0000313" key="8">
    <source>
        <dbReference type="EMBL" id="CAJ2507870.1"/>
    </source>
</evidence>
<accession>A0AAI8VP39</accession>
<evidence type="ECO:0000259" key="7">
    <source>
        <dbReference type="Pfam" id="PF01494"/>
    </source>
</evidence>
<evidence type="ECO:0000256" key="2">
    <source>
        <dbReference type="ARBA" id="ARBA00005179"/>
    </source>
</evidence>
<proteinExistence type="predicted"/>
<keyword evidence="6" id="KW-0503">Monooxygenase</keyword>
<gene>
    <name evidence="8" type="ORF">KHLLAP_LOCUS8338</name>
</gene>
<evidence type="ECO:0000256" key="3">
    <source>
        <dbReference type="ARBA" id="ARBA00022630"/>
    </source>
</evidence>
<keyword evidence="9" id="KW-1185">Reference proteome</keyword>
<comment type="pathway">
    <text evidence="2">Secondary metabolite biosynthesis.</text>
</comment>
<dbReference type="InterPro" id="IPR002938">
    <property type="entry name" value="FAD-bd"/>
</dbReference>
<feature type="domain" description="FAD-binding" evidence="7">
    <location>
        <begin position="130"/>
        <end position="384"/>
    </location>
</feature>
<dbReference type="Proteomes" id="UP001295740">
    <property type="component" value="Unassembled WGS sequence"/>
</dbReference>
<dbReference type="GO" id="GO:0071949">
    <property type="term" value="F:FAD binding"/>
    <property type="evidence" value="ECO:0007669"/>
    <property type="project" value="InterPro"/>
</dbReference>
<sequence>MGSQDSRLPVIIVGGGIVGLTLAQALKKEGIPFEIYERDEGLDSRSPGWAITIHWALDALESCLSPELFKRIDEIQVDPEQGQKGNLPSPLLDTGRFLFLDIETAEPKYIIPPSFRRRIGRLKFRKLLTEGIDINWGKSITAFETSGEGVAVSFADGADGTEVRGAMLVAADGSNSRTRSLLMGDTGKINQLPARFMGVTVVLSESKIAPLRAIDPLLFQGSHPETGYFMWFSVLSIPAVNGSDQSDKPYYEGQINVSWIVKGEGDEVPEAHAERLAKMKAMARAGSGFHHVLRDTIAGIPEGTEVLEIKLADWPTLKWESDSKVTLLGDAAHAMTMYRGEAANHGLTDAAKLKEQLKLWHSGSKTQEEAIGGYETEMRTRTHTAVLLSRQACLDAHDIKNLTPDSPLVGKRAKVIEAASKA</sequence>
<dbReference type="PRINTS" id="PR00420">
    <property type="entry name" value="RNGMNOXGNASE"/>
</dbReference>